<comment type="caution">
    <text evidence="5">The sequence shown here is derived from an EMBL/GenBank/DDBJ whole genome shotgun (WGS) entry which is preliminary data.</text>
</comment>
<gene>
    <name evidence="5" type="ORF">ACFR9S_11785</name>
</gene>
<keyword evidence="2" id="KW-0479">Metal-binding</keyword>
<organism evidence="5 6">
    <name type="scientific">Halolamina salina</name>
    <dbReference type="NCBI Taxonomy" id="1220023"/>
    <lineage>
        <taxon>Archaea</taxon>
        <taxon>Methanobacteriati</taxon>
        <taxon>Methanobacteriota</taxon>
        <taxon>Stenosarchaea group</taxon>
        <taxon>Halobacteria</taxon>
        <taxon>Halobacteriales</taxon>
        <taxon>Haloferacaceae</taxon>
    </lineage>
</organism>
<dbReference type="InterPro" id="IPR005000">
    <property type="entry name" value="Aldolase/citrate-lyase_domain"/>
</dbReference>
<dbReference type="RefSeq" id="WP_379818746.1">
    <property type="nucleotide sequence ID" value="NZ_JBHUDH010000137.1"/>
</dbReference>
<evidence type="ECO:0000313" key="5">
    <source>
        <dbReference type="EMBL" id="MFD1526966.1"/>
    </source>
</evidence>
<name>A0ABD6B8U5_9EURY</name>
<evidence type="ECO:0000256" key="1">
    <source>
        <dbReference type="ARBA" id="ARBA00005568"/>
    </source>
</evidence>
<dbReference type="InterPro" id="IPR050251">
    <property type="entry name" value="HpcH-HpaI_aldolase"/>
</dbReference>
<evidence type="ECO:0000313" key="6">
    <source>
        <dbReference type="Proteomes" id="UP001597111"/>
    </source>
</evidence>
<dbReference type="GO" id="GO:0046872">
    <property type="term" value="F:metal ion binding"/>
    <property type="evidence" value="ECO:0007669"/>
    <property type="project" value="UniProtKB-KW"/>
</dbReference>
<protein>
    <submittedName>
        <fullName evidence="5">Aldolase/citrate lyase family protein</fullName>
    </submittedName>
</protein>
<dbReference type="InterPro" id="IPR040442">
    <property type="entry name" value="Pyrv_kinase-like_dom_sf"/>
</dbReference>
<accession>A0ABD6B8U5</accession>
<feature type="domain" description="HpcH/HpaI aldolase/citrate lyase" evidence="4">
    <location>
        <begin position="19"/>
        <end position="121"/>
    </location>
</feature>
<dbReference type="Pfam" id="PF03328">
    <property type="entry name" value="HpcH_HpaI"/>
    <property type="match status" value="1"/>
</dbReference>
<reference evidence="5 6" key="1">
    <citation type="journal article" date="2019" name="Int. J. Syst. Evol. Microbiol.">
        <title>The Global Catalogue of Microorganisms (GCM) 10K type strain sequencing project: providing services to taxonomists for standard genome sequencing and annotation.</title>
        <authorList>
            <consortium name="The Broad Institute Genomics Platform"/>
            <consortium name="The Broad Institute Genome Sequencing Center for Infectious Disease"/>
            <person name="Wu L."/>
            <person name="Ma J."/>
        </authorList>
    </citation>
    <scope>NUCLEOTIDE SEQUENCE [LARGE SCALE GENOMIC DNA]</scope>
    <source>
        <strain evidence="5 6">CGMCC 1.12285</strain>
    </source>
</reference>
<dbReference type="PANTHER" id="PTHR30502:SF0">
    <property type="entry name" value="PHOSPHOENOLPYRUVATE CARBOXYLASE FAMILY PROTEIN"/>
    <property type="match status" value="1"/>
</dbReference>
<sequence>PASPASRPNGYGAHTEAYFESANDAVAVLPQIETPAGVEHAEAIARVDGVDTLFVGPADLSANLGCFGEYDDPEFREAFDRVLAAGEAAGVPVGTLATGPDQIETWHDRGIDYLIAGTDIGYLRRGARSARERYESLFGE</sequence>
<evidence type="ECO:0000256" key="2">
    <source>
        <dbReference type="ARBA" id="ARBA00022723"/>
    </source>
</evidence>
<dbReference type="SUPFAM" id="SSF51621">
    <property type="entry name" value="Phosphoenolpyruvate/pyruvate domain"/>
    <property type="match status" value="1"/>
</dbReference>
<dbReference type="GO" id="GO:0016829">
    <property type="term" value="F:lyase activity"/>
    <property type="evidence" value="ECO:0007669"/>
    <property type="project" value="UniProtKB-KW"/>
</dbReference>
<feature type="non-terminal residue" evidence="5">
    <location>
        <position position="1"/>
    </location>
</feature>
<evidence type="ECO:0000256" key="3">
    <source>
        <dbReference type="ARBA" id="ARBA00023239"/>
    </source>
</evidence>
<dbReference type="PANTHER" id="PTHR30502">
    <property type="entry name" value="2-KETO-3-DEOXY-L-RHAMNONATE ALDOLASE"/>
    <property type="match status" value="1"/>
</dbReference>
<dbReference type="Gene3D" id="3.20.20.60">
    <property type="entry name" value="Phosphoenolpyruvate-binding domains"/>
    <property type="match status" value="1"/>
</dbReference>
<dbReference type="InterPro" id="IPR015813">
    <property type="entry name" value="Pyrv/PenolPyrv_kinase-like_dom"/>
</dbReference>
<dbReference type="Proteomes" id="UP001597111">
    <property type="component" value="Unassembled WGS sequence"/>
</dbReference>
<keyword evidence="6" id="KW-1185">Reference proteome</keyword>
<keyword evidence="3 5" id="KW-0456">Lyase</keyword>
<evidence type="ECO:0000259" key="4">
    <source>
        <dbReference type="Pfam" id="PF03328"/>
    </source>
</evidence>
<dbReference type="EMBL" id="JBHUDH010000137">
    <property type="protein sequence ID" value="MFD1526966.1"/>
    <property type="molecule type" value="Genomic_DNA"/>
</dbReference>
<comment type="similarity">
    <text evidence="1">Belongs to the HpcH/HpaI aldolase family.</text>
</comment>
<dbReference type="AlphaFoldDB" id="A0ABD6B8U5"/>
<proteinExistence type="inferred from homology"/>